<evidence type="ECO:0000313" key="2">
    <source>
        <dbReference type="EMBL" id="EIJ73163.1"/>
    </source>
</evidence>
<dbReference type="EMBL" id="AJSW01000007">
    <property type="protein sequence ID" value="EIJ73163.1"/>
    <property type="molecule type" value="Genomic_DNA"/>
</dbReference>
<name>A0ABP2P4T4_HAEPH</name>
<keyword evidence="1" id="KW-0175">Coiled coil</keyword>
<protein>
    <submittedName>
        <fullName evidence="2">Uncharacterized protein</fullName>
    </submittedName>
</protein>
<sequence length="291" mass="33741">MMARERLSAMEQWFWGVTQFALADKATFNHSDWYFLLNDSPVGGVSLGRYLLPKKNRSQQIAGQEYRLHQPLGQYCVQTALNAQTPDAALVFDYAHYPEKISLLERYQGQSGWLKLDKICVTSPVEKQDALVFSICDQNGNAITDSEFSQRLFSLSAKVQSLTENPPLAFADLIYQQIGHAKQQIQVKNDALLKTEMLRIQAWAKDQMQAAEDLILEIKEEMRAKERELVTENDLARQINLQESISKLRKQLRKARNELDDVQDEIQDEEMSLLKHYVLKRSKRWKKRKSF</sequence>
<dbReference type="Proteomes" id="UP000003016">
    <property type="component" value="Unassembled WGS sequence"/>
</dbReference>
<keyword evidence="3" id="KW-1185">Reference proteome</keyword>
<evidence type="ECO:0000313" key="3">
    <source>
        <dbReference type="Proteomes" id="UP000003016"/>
    </source>
</evidence>
<gene>
    <name evidence="2" type="ORF">HMPREF1050_0262</name>
</gene>
<reference evidence="2 3" key="1">
    <citation type="submission" date="2012-02" db="EMBL/GenBank/DDBJ databases">
        <authorList>
            <person name="Harkins D.M."/>
            <person name="Madupu R."/>
            <person name="Durkin A.S."/>
            <person name="Torralba M."/>
            <person name="Methe B."/>
            <person name="Sutton G.G."/>
            <person name="Nelson K.E."/>
        </authorList>
    </citation>
    <scope>NUCLEOTIDE SEQUENCE [LARGE SCALE GENOMIC DNA]</scope>
    <source>
        <strain evidence="2 3">HK385</strain>
    </source>
</reference>
<accession>A0ABP2P4T4</accession>
<evidence type="ECO:0000256" key="1">
    <source>
        <dbReference type="SAM" id="Coils"/>
    </source>
</evidence>
<proteinExistence type="predicted"/>
<feature type="coiled-coil region" evidence="1">
    <location>
        <begin position="208"/>
        <end position="272"/>
    </location>
</feature>
<comment type="caution">
    <text evidence="2">The sequence shown here is derived from an EMBL/GenBank/DDBJ whole genome shotgun (WGS) entry which is preliminary data.</text>
</comment>
<organism evidence="2 3">
    <name type="scientific">Haemophilus parahaemolyticus HK385</name>
    <dbReference type="NCBI Taxonomy" id="1095744"/>
    <lineage>
        <taxon>Bacteria</taxon>
        <taxon>Pseudomonadati</taxon>
        <taxon>Pseudomonadota</taxon>
        <taxon>Gammaproteobacteria</taxon>
        <taxon>Pasteurellales</taxon>
        <taxon>Pasteurellaceae</taxon>
        <taxon>Haemophilus</taxon>
    </lineage>
</organism>